<evidence type="ECO:0000313" key="3">
    <source>
        <dbReference type="Proteomes" id="UP000245119"/>
    </source>
</evidence>
<evidence type="ECO:0008006" key="4">
    <source>
        <dbReference type="Google" id="ProtNLM"/>
    </source>
</evidence>
<dbReference type="EMBL" id="PZQS01000002">
    <property type="protein sequence ID" value="PVD35806.1"/>
    <property type="molecule type" value="Genomic_DNA"/>
</dbReference>
<dbReference type="Proteomes" id="UP000245119">
    <property type="component" value="Linkage Group LG2"/>
</dbReference>
<dbReference type="GO" id="GO:0003796">
    <property type="term" value="F:lysozyme activity"/>
    <property type="evidence" value="ECO:0007669"/>
    <property type="project" value="InterPro"/>
</dbReference>
<dbReference type="PANTHER" id="PTHR31698">
    <property type="entry name" value="LYSOZYME G FAMILY MEMBER"/>
    <property type="match status" value="1"/>
</dbReference>
<gene>
    <name evidence="2" type="ORF">C0Q70_02772</name>
</gene>
<dbReference type="PANTHER" id="PTHR31698:SF8">
    <property type="entry name" value="LYSOZYME G-RELATED"/>
    <property type="match status" value="1"/>
</dbReference>
<dbReference type="InterPro" id="IPR023346">
    <property type="entry name" value="Lysozyme-like_dom_sf"/>
</dbReference>
<name>A0A2T7PQU7_POMCA</name>
<feature type="region of interest" description="Disordered" evidence="1">
    <location>
        <begin position="1"/>
        <end position="24"/>
    </location>
</feature>
<dbReference type="AlphaFoldDB" id="A0A2T7PQU7"/>
<evidence type="ECO:0000313" key="2">
    <source>
        <dbReference type="EMBL" id="PVD35806.1"/>
    </source>
</evidence>
<keyword evidence="3" id="KW-1185">Reference proteome</keyword>
<dbReference type="SUPFAM" id="SSF53955">
    <property type="entry name" value="Lysozyme-like"/>
    <property type="match status" value="1"/>
</dbReference>
<protein>
    <recommendedName>
        <fullName evidence="4">Lysozyme g</fullName>
    </recommendedName>
</protein>
<dbReference type="GO" id="GO:0009253">
    <property type="term" value="P:peptidoglycan catabolic process"/>
    <property type="evidence" value="ECO:0007669"/>
    <property type="project" value="InterPro"/>
</dbReference>
<reference evidence="2 3" key="1">
    <citation type="submission" date="2018-04" db="EMBL/GenBank/DDBJ databases">
        <title>The genome of golden apple snail Pomacea canaliculata provides insight into stress tolerance and invasive adaptation.</title>
        <authorList>
            <person name="Liu C."/>
            <person name="Liu B."/>
            <person name="Ren Y."/>
            <person name="Zhang Y."/>
            <person name="Wang H."/>
            <person name="Li S."/>
            <person name="Jiang F."/>
            <person name="Yin L."/>
            <person name="Zhang G."/>
            <person name="Qian W."/>
            <person name="Fan W."/>
        </authorList>
    </citation>
    <scope>NUCLEOTIDE SEQUENCE [LARGE SCALE GENOMIC DNA]</scope>
    <source>
        <strain evidence="2">SZHN2017</strain>
        <tissue evidence="2">Muscle</tissue>
    </source>
</reference>
<comment type="caution">
    <text evidence="2">The sequence shown here is derived from an EMBL/GenBank/DDBJ whole genome shotgun (WGS) entry which is preliminary data.</text>
</comment>
<organism evidence="2 3">
    <name type="scientific">Pomacea canaliculata</name>
    <name type="common">Golden apple snail</name>
    <dbReference type="NCBI Taxonomy" id="400727"/>
    <lineage>
        <taxon>Eukaryota</taxon>
        <taxon>Metazoa</taxon>
        <taxon>Spiralia</taxon>
        <taxon>Lophotrochozoa</taxon>
        <taxon>Mollusca</taxon>
        <taxon>Gastropoda</taxon>
        <taxon>Caenogastropoda</taxon>
        <taxon>Architaenioglossa</taxon>
        <taxon>Ampullarioidea</taxon>
        <taxon>Ampullariidae</taxon>
        <taxon>Pomacea</taxon>
    </lineage>
</organism>
<dbReference type="PRINTS" id="PR00749">
    <property type="entry name" value="LYSOZYMEG"/>
</dbReference>
<proteinExistence type="predicted"/>
<dbReference type="OrthoDB" id="10021790at2759"/>
<dbReference type="InterPro" id="IPR002152">
    <property type="entry name" value="Glyco_hydro_23"/>
</dbReference>
<evidence type="ECO:0000256" key="1">
    <source>
        <dbReference type="SAM" id="MobiDB-lite"/>
    </source>
</evidence>
<dbReference type="Gene3D" id="1.10.530.10">
    <property type="match status" value="1"/>
</dbReference>
<accession>A0A2T7PQU7</accession>
<sequence length="134" mass="14736">MQSVPASVIGGLASRESNGGDSLKDGYGDNKQAWGILQCDLKTSNLPCKTCGAYSCCHIEMMVSKVLVPFIQKVKKDHPSWKPEQQLQGGVAAYNFSPNDVRTWERLDVGTANGDYSNDVMARAQFLKKNYGWS</sequence>